<name>A0A1Q8RUT2_9PEZI</name>
<dbReference type="InterPro" id="IPR015915">
    <property type="entry name" value="Kelch-typ_b-propeller"/>
</dbReference>
<dbReference type="GO" id="GO:0019760">
    <property type="term" value="P:glucosinolate metabolic process"/>
    <property type="evidence" value="ECO:0007669"/>
    <property type="project" value="UniProtKB-ARBA"/>
</dbReference>
<evidence type="ECO:0000313" key="7">
    <source>
        <dbReference type="Proteomes" id="UP000186583"/>
    </source>
</evidence>
<feature type="transmembrane region" description="Helical" evidence="4">
    <location>
        <begin position="471"/>
        <end position="493"/>
    </location>
</feature>
<organism evidence="6 7">
    <name type="scientific">Colletotrichum chlorophyti</name>
    <dbReference type="NCBI Taxonomy" id="708187"/>
    <lineage>
        <taxon>Eukaryota</taxon>
        <taxon>Fungi</taxon>
        <taxon>Dikarya</taxon>
        <taxon>Ascomycota</taxon>
        <taxon>Pezizomycotina</taxon>
        <taxon>Sordariomycetes</taxon>
        <taxon>Hypocreomycetidae</taxon>
        <taxon>Glomerellales</taxon>
        <taxon>Glomerellaceae</taxon>
        <taxon>Colletotrichum</taxon>
    </lineage>
</organism>
<keyword evidence="7" id="KW-1185">Reference proteome</keyword>
<gene>
    <name evidence="6" type="ORF">CCHL11_00251</name>
</gene>
<keyword evidence="4" id="KW-1133">Transmembrane helix</keyword>
<dbReference type="STRING" id="708187.A0A1Q8RUT2"/>
<feature type="region of interest" description="Disordered" evidence="3">
    <location>
        <begin position="441"/>
        <end position="468"/>
    </location>
</feature>
<comment type="caution">
    <text evidence="6">The sequence shown here is derived from an EMBL/GenBank/DDBJ whole genome shotgun (WGS) entry which is preliminary data.</text>
</comment>
<dbReference type="Proteomes" id="UP000186583">
    <property type="component" value="Unassembled WGS sequence"/>
</dbReference>
<reference evidence="6 7" key="1">
    <citation type="submission" date="2016-11" db="EMBL/GenBank/DDBJ databases">
        <title>Draft Genome Assembly of Colletotrichum chlorophyti a pathogen of herbaceous plants.</title>
        <authorList>
            <person name="Gan P."/>
            <person name="Narusaka M."/>
            <person name="Tsushima A."/>
            <person name="Narusaka Y."/>
            <person name="Takano Y."/>
            <person name="Shirasu K."/>
        </authorList>
    </citation>
    <scope>NUCLEOTIDE SEQUENCE [LARGE SCALE GENOMIC DNA]</scope>
    <source>
        <strain evidence="6 7">NTL11</strain>
    </source>
</reference>
<dbReference type="Pfam" id="PF24681">
    <property type="entry name" value="Kelch_KLHDC2_KLHL20_DRC7"/>
    <property type="match status" value="1"/>
</dbReference>
<evidence type="ECO:0000256" key="5">
    <source>
        <dbReference type="SAM" id="SignalP"/>
    </source>
</evidence>
<feature type="compositionally biased region" description="Low complexity" evidence="3">
    <location>
        <begin position="445"/>
        <end position="459"/>
    </location>
</feature>
<feature type="chain" id="PRO_5013136143" evidence="5">
    <location>
        <begin position="25"/>
        <end position="589"/>
    </location>
</feature>
<feature type="compositionally biased region" description="Basic and acidic residues" evidence="3">
    <location>
        <begin position="576"/>
        <end position="589"/>
    </location>
</feature>
<keyword evidence="5" id="KW-0732">Signal</keyword>
<evidence type="ECO:0000256" key="1">
    <source>
        <dbReference type="ARBA" id="ARBA00022737"/>
    </source>
</evidence>
<keyword evidence="2" id="KW-0408">Iron</keyword>
<dbReference type="OrthoDB" id="540004at2759"/>
<dbReference type="PANTHER" id="PTHR47435">
    <property type="entry name" value="KELCH REPEAT PROTEIN (AFU_ORTHOLOGUE AFUA_5G12780)"/>
    <property type="match status" value="1"/>
</dbReference>
<dbReference type="EMBL" id="MPGH01000088">
    <property type="protein sequence ID" value="OLN87990.1"/>
    <property type="molecule type" value="Genomic_DNA"/>
</dbReference>
<evidence type="ECO:0000256" key="3">
    <source>
        <dbReference type="SAM" id="MobiDB-lite"/>
    </source>
</evidence>
<keyword evidence="1" id="KW-0677">Repeat</keyword>
<evidence type="ECO:0000256" key="2">
    <source>
        <dbReference type="ARBA" id="ARBA00023004"/>
    </source>
</evidence>
<evidence type="ECO:0000313" key="6">
    <source>
        <dbReference type="EMBL" id="OLN87990.1"/>
    </source>
</evidence>
<dbReference type="PANTHER" id="PTHR47435:SF4">
    <property type="entry name" value="KELCH REPEAT PROTEIN (AFU_ORTHOLOGUE AFUA_5G12780)"/>
    <property type="match status" value="1"/>
</dbReference>
<evidence type="ECO:0000256" key="4">
    <source>
        <dbReference type="SAM" id="Phobius"/>
    </source>
</evidence>
<accession>A0A1Q8RUT2</accession>
<protein>
    <submittedName>
        <fullName evidence="6">Kelch repeat-containing protein-like protein 1</fullName>
    </submittedName>
</protein>
<proteinExistence type="predicted"/>
<feature type="region of interest" description="Disordered" evidence="3">
    <location>
        <begin position="558"/>
        <end position="589"/>
    </location>
</feature>
<dbReference type="AlphaFoldDB" id="A0A1Q8RUT2"/>
<sequence length="589" mass="64226">MLIHSFLDGALFALALQLPSVATANAVSRRDWELSDAPSPSLFLRRASGRISVLGNHVYIDGGEISQLGEDGNITQPRSSNAVNSTLSIDMSASWSSSSVAIQQIPKTPKPMDEQAIWTNEATNSFYIWGGHSPFGAKLDDPALWKFEADGKGGGAWSKEVPANPTLFSELRRNEDGAFVTAKDTAFWFGGSSSGWTSPNPYTQPVPGILSYNFTTKTWANETTNAFSKFGTMIGGRAVYVPTFGPNGLITLLGGNTWNLMPDQKSPIGWMDFSNLTFFDPITRDWFWQNTTGNAPTPRSSPCTVGVQGKNGTYEIFVFGGANSNTGSTYDDVFVLSLPGFVWTQFAYEAKSPRTGHSCAVVGRRQMLSVGGMSSSGWASPDPWPQGLGLFDMTEWAWKTDYDADAKEYESSQTIKDWYQDVGTDSVQWSSEKVKALFNKATEATTPTSSPSPGQTTTTNKSEAKPNNTPLIVGVAVGAGVGLVLGAAIFWFLRRRRQQQKKQHEASIVAPAYSNYDGSTAASYYHPVPPSEAGDNQVHEMWSGAPDKKQEMWAPIPTEMTGSNVGHHTVTELEDQQGRPRNEIRHELK</sequence>
<keyword evidence="4" id="KW-0812">Transmembrane</keyword>
<dbReference type="Gene3D" id="2.120.10.80">
    <property type="entry name" value="Kelch-type beta propeller"/>
    <property type="match status" value="2"/>
</dbReference>
<dbReference type="SUPFAM" id="SSF117281">
    <property type="entry name" value="Kelch motif"/>
    <property type="match status" value="2"/>
</dbReference>
<feature type="signal peptide" evidence="5">
    <location>
        <begin position="1"/>
        <end position="24"/>
    </location>
</feature>
<keyword evidence="4" id="KW-0472">Membrane</keyword>